<feature type="region of interest" description="Disordered" evidence="12">
    <location>
        <begin position="139"/>
        <end position="180"/>
    </location>
</feature>
<evidence type="ECO:0000256" key="3">
    <source>
        <dbReference type="ARBA" id="ARBA00022723"/>
    </source>
</evidence>
<evidence type="ECO:0000256" key="6">
    <source>
        <dbReference type="ARBA" id="ARBA00022833"/>
    </source>
</evidence>
<evidence type="ECO:0000256" key="10">
    <source>
        <dbReference type="ARBA" id="ARBA00023242"/>
    </source>
</evidence>
<keyword evidence="4" id="KW-0677">Repeat</keyword>
<comment type="similarity">
    <text evidence="2">Belongs to the krueppel C2H2-type zinc-finger protein family.</text>
</comment>
<reference evidence="14 15" key="1">
    <citation type="submission" date="2019-03" db="EMBL/GenBank/DDBJ databases">
        <title>First draft genome of Liparis tanakae, snailfish: a comprehensive survey of snailfish specific genes.</title>
        <authorList>
            <person name="Kim W."/>
            <person name="Song I."/>
            <person name="Jeong J.-H."/>
            <person name="Kim D."/>
            <person name="Kim S."/>
            <person name="Ryu S."/>
            <person name="Song J.Y."/>
            <person name="Lee S.K."/>
        </authorList>
    </citation>
    <scope>NUCLEOTIDE SEQUENCE [LARGE SCALE GENOMIC DNA]</scope>
    <source>
        <tissue evidence="14">Muscle</tissue>
    </source>
</reference>
<keyword evidence="10" id="KW-0539">Nucleus</keyword>
<keyword evidence="3" id="KW-0479">Metal-binding</keyword>
<keyword evidence="5 11" id="KW-0863">Zinc-finger</keyword>
<name>A0A4Z2FLA2_9TELE</name>
<dbReference type="PANTHER" id="PTHR16515">
    <property type="entry name" value="PR DOMAIN ZINC FINGER PROTEIN"/>
    <property type="match status" value="1"/>
</dbReference>
<dbReference type="FunFam" id="3.30.160.60:FF:002343">
    <property type="entry name" value="Zinc finger protein 33A"/>
    <property type="match status" value="1"/>
</dbReference>
<dbReference type="InterPro" id="IPR036236">
    <property type="entry name" value="Znf_C2H2_sf"/>
</dbReference>
<keyword evidence="7" id="KW-0805">Transcription regulation</keyword>
<evidence type="ECO:0000313" key="14">
    <source>
        <dbReference type="EMBL" id="TNN41939.1"/>
    </source>
</evidence>
<evidence type="ECO:0000256" key="11">
    <source>
        <dbReference type="PROSITE-ProRule" id="PRU00042"/>
    </source>
</evidence>
<feature type="region of interest" description="Disordered" evidence="12">
    <location>
        <begin position="335"/>
        <end position="407"/>
    </location>
</feature>
<evidence type="ECO:0000313" key="15">
    <source>
        <dbReference type="Proteomes" id="UP000314294"/>
    </source>
</evidence>
<dbReference type="OrthoDB" id="8113227at2759"/>
<dbReference type="Pfam" id="PF00096">
    <property type="entry name" value="zf-C2H2"/>
    <property type="match status" value="2"/>
</dbReference>
<accession>A0A4Z2FLA2</accession>
<comment type="caution">
    <text evidence="14">The sequence shown here is derived from an EMBL/GenBank/DDBJ whole genome shotgun (WGS) entry which is preliminary data.</text>
</comment>
<keyword evidence="9" id="KW-0804">Transcription</keyword>
<dbReference type="SUPFAM" id="SSF57667">
    <property type="entry name" value="beta-beta-alpha zinc fingers"/>
    <property type="match status" value="2"/>
</dbReference>
<dbReference type="PROSITE" id="PS00028">
    <property type="entry name" value="ZINC_FINGER_C2H2_1"/>
    <property type="match status" value="3"/>
</dbReference>
<dbReference type="PANTHER" id="PTHR16515:SF49">
    <property type="entry name" value="GASTRULA ZINC FINGER PROTEIN XLCGF49.1-LIKE-RELATED"/>
    <property type="match status" value="1"/>
</dbReference>
<evidence type="ECO:0000256" key="4">
    <source>
        <dbReference type="ARBA" id="ARBA00022737"/>
    </source>
</evidence>
<protein>
    <submittedName>
        <fullName evidence="14">Zinc finger protein 22</fullName>
    </submittedName>
</protein>
<dbReference type="InterPro" id="IPR050331">
    <property type="entry name" value="Zinc_finger"/>
</dbReference>
<dbReference type="PROSITE" id="PS50157">
    <property type="entry name" value="ZINC_FINGER_C2H2_2"/>
    <property type="match status" value="3"/>
</dbReference>
<dbReference type="GO" id="GO:0005634">
    <property type="term" value="C:nucleus"/>
    <property type="evidence" value="ECO:0007669"/>
    <property type="project" value="UniProtKB-SubCell"/>
</dbReference>
<dbReference type="FunFam" id="3.30.160.60:FF:001010">
    <property type="entry name" value="zinc finger protein 64 isoform X3"/>
    <property type="match status" value="1"/>
</dbReference>
<feature type="compositionally biased region" description="Basic and acidic residues" evidence="12">
    <location>
        <begin position="151"/>
        <end position="162"/>
    </location>
</feature>
<proteinExistence type="inferred from homology"/>
<keyword evidence="6" id="KW-0862">Zinc</keyword>
<feature type="domain" description="C2H2-type" evidence="13">
    <location>
        <begin position="224"/>
        <end position="251"/>
    </location>
</feature>
<dbReference type="GO" id="GO:0003677">
    <property type="term" value="F:DNA binding"/>
    <property type="evidence" value="ECO:0007669"/>
    <property type="project" value="UniProtKB-KW"/>
</dbReference>
<organism evidence="14 15">
    <name type="scientific">Liparis tanakae</name>
    <name type="common">Tanaka's snailfish</name>
    <dbReference type="NCBI Taxonomy" id="230148"/>
    <lineage>
        <taxon>Eukaryota</taxon>
        <taxon>Metazoa</taxon>
        <taxon>Chordata</taxon>
        <taxon>Craniata</taxon>
        <taxon>Vertebrata</taxon>
        <taxon>Euteleostomi</taxon>
        <taxon>Actinopterygii</taxon>
        <taxon>Neopterygii</taxon>
        <taxon>Teleostei</taxon>
        <taxon>Neoteleostei</taxon>
        <taxon>Acanthomorphata</taxon>
        <taxon>Eupercaria</taxon>
        <taxon>Perciformes</taxon>
        <taxon>Cottioidei</taxon>
        <taxon>Cottales</taxon>
        <taxon>Liparidae</taxon>
        <taxon>Liparis</taxon>
    </lineage>
</organism>
<gene>
    <name evidence="14" type="primary">Znf22</name>
    <name evidence="14" type="ORF">EYF80_047897</name>
</gene>
<evidence type="ECO:0000259" key="13">
    <source>
        <dbReference type="PROSITE" id="PS50157"/>
    </source>
</evidence>
<evidence type="ECO:0000256" key="12">
    <source>
        <dbReference type="SAM" id="MobiDB-lite"/>
    </source>
</evidence>
<dbReference type="GO" id="GO:0010468">
    <property type="term" value="P:regulation of gene expression"/>
    <property type="evidence" value="ECO:0007669"/>
    <property type="project" value="TreeGrafter"/>
</dbReference>
<evidence type="ECO:0000256" key="7">
    <source>
        <dbReference type="ARBA" id="ARBA00023015"/>
    </source>
</evidence>
<comment type="subcellular location">
    <subcellularLocation>
        <location evidence="1">Nucleus</location>
    </subcellularLocation>
</comment>
<dbReference type="FunFam" id="3.30.160.60:FF:000624">
    <property type="entry name" value="zinc finger protein 697"/>
    <property type="match status" value="1"/>
</dbReference>
<dbReference type="Proteomes" id="UP000314294">
    <property type="component" value="Unassembled WGS sequence"/>
</dbReference>
<dbReference type="GO" id="GO:0008270">
    <property type="term" value="F:zinc ion binding"/>
    <property type="evidence" value="ECO:0007669"/>
    <property type="project" value="UniProtKB-KW"/>
</dbReference>
<dbReference type="FunFam" id="3.30.160.60:FF:000478">
    <property type="entry name" value="Zinc finger protein 133"/>
    <property type="match status" value="1"/>
</dbReference>
<evidence type="ECO:0000256" key="1">
    <source>
        <dbReference type="ARBA" id="ARBA00004123"/>
    </source>
</evidence>
<dbReference type="Gene3D" id="3.30.160.60">
    <property type="entry name" value="Classic Zinc Finger"/>
    <property type="match status" value="4"/>
</dbReference>
<evidence type="ECO:0000256" key="8">
    <source>
        <dbReference type="ARBA" id="ARBA00023125"/>
    </source>
</evidence>
<sequence length="407" mass="46254">MSKVHMLRCFVNQRLTAAAQEICGLFERTLAEYEEELCSSQEENERHRKRLQAVFNPEVRLHRADVQQVVKTEVPPEQDWSSSLDQQDPEPPLIKEEQEDLWTNQEAEQLEGLEALKSEDDEEETQSSHLHQRLTERMETLEDGEDCGGPEPDRKSGPDRKLAPGRPPGPEPDRKSPPQLYSWDMASQRYEQVTEVSVGWTQASDPLPDLNLMKNNEYNYVKPYRCSTCGKRFNQNSNLKTHMRTHTGEKPFSCAACGKRFGQKAHLQNHLKCHTGEKPYGCSFCSKCFSRSEHLQLHMRTHTGEKPFGCTVCDKRFTWLGQLKSHKCRELWTGQGGEGLQGPGCSRTTEPPFPPPKSEDDEEVPRSSRLYPGHGEDCGGTGPARNSEPESLESHALPSSSFIGQFW</sequence>
<evidence type="ECO:0000256" key="5">
    <source>
        <dbReference type="ARBA" id="ARBA00022771"/>
    </source>
</evidence>
<dbReference type="InterPro" id="IPR013087">
    <property type="entry name" value="Znf_C2H2_type"/>
</dbReference>
<dbReference type="AlphaFoldDB" id="A0A4Z2FLA2"/>
<keyword evidence="8" id="KW-0238">DNA-binding</keyword>
<feature type="domain" description="C2H2-type" evidence="13">
    <location>
        <begin position="252"/>
        <end position="279"/>
    </location>
</feature>
<dbReference type="SMART" id="SM00355">
    <property type="entry name" value="ZnF_C2H2"/>
    <property type="match status" value="4"/>
</dbReference>
<evidence type="ECO:0000256" key="9">
    <source>
        <dbReference type="ARBA" id="ARBA00023163"/>
    </source>
</evidence>
<feature type="domain" description="C2H2-type" evidence="13">
    <location>
        <begin position="280"/>
        <end position="307"/>
    </location>
</feature>
<evidence type="ECO:0000256" key="2">
    <source>
        <dbReference type="ARBA" id="ARBA00006991"/>
    </source>
</evidence>
<keyword evidence="15" id="KW-1185">Reference proteome</keyword>
<dbReference type="EMBL" id="SRLO01001072">
    <property type="protein sequence ID" value="TNN41939.1"/>
    <property type="molecule type" value="Genomic_DNA"/>
</dbReference>
<feature type="compositionally biased region" description="Polar residues" evidence="12">
    <location>
        <begin position="397"/>
        <end position="407"/>
    </location>
</feature>